<sequence length="357" mass="37754">MFMRLWWSLRSALALVLTGMSVLTGCAVGGGAAGSADSVTTLPIEVPVHEPIWSHDTGDMLALTEKSSRIARIDPGARSSGTGSTARTTLSARLPDTGENLALSPTGSEEVYLPQPALGRIAVFDIANLHRVGTLPTGHTPSRVATDVGSDILFALSKSGRTVTGTNLNNSTSIPPVEVRAGPEAELHGPERGRPAEFFVLGPRGIAVYEGHPAPLEKTDDIGIGVSAVAGDTIKVSRVYVAEAGTDRLLAVGLDKQGKHLRVAAEARLGEPVEHLGVDHTRIYAATHNKLVVLETNSFTGFEHGHFTKVDTIEFRRHLENRALRNAPLSGLAVGSDRVYLTLRGQPAAVSIDKPSL</sequence>
<comment type="caution">
    <text evidence="2">The sequence shown here is derived from an EMBL/GenBank/DDBJ whole genome shotgun (WGS) entry which is preliminary data.</text>
</comment>
<dbReference type="RefSeq" id="WP_114451822.1">
    <property type="nucleotide sequence ID" value="NZ_QPJC01000002.1"/>
</dbReference>
<keyword evidence="1" id="KW-0732">Signal</keyword>
<dbReference type="OrthoDB" id="4744792at2"/>
<dbReference type="SUPFAM" id="SSF51004">
    <property type="entry name" value="C-terminal (heme d1) domain of cytochrome cd1-nitrite reductase"/>
    <property type="match status" value="1"/>
</dbReference>
<dbReference type="Gene3D" id="2.130.10.10">
    <property type="entry name" value="YVTN repeat-like/Quinoprotein amine dehydrogenase"/>
    <property type="match status" value="1"/>
</dbReference>
<dbReference type="InterPro" id="IPR011048">
    <property type="entry name" value="Haem_d1_sf"/>
</dbReference>
<feature type="signal peptide" evidence="1">
    <location>
        <begin position="1"/>
        <end position="27"/>
    </location>
</feature>
<accession>A0A368VXD6</accession>
<dbReference type="EMBL" id="QPJC01000002">
    <property type="protein sequence ID" value="RCW45977.1"/>
    <property type="molecule type" value="Genomic_DNA"/>
</dbReference>
<dbReference type="PROSITE" id="PS51257">
    <property type="entry name" value="PROKAR_LIPOPROTEIN"/>
    <property type="match status" value="1"/>
</dbReference>
<proteinExistence type="predicted"/>
<dbReference type="AlphaFoldDB" id="A0A368VXD6"/>
<evidence type="ECO:0000256" key="1">
    <source>
        <dbReference type="SAM" id="SignalP"/>
    </source>
</evidence>
<evidence type="ECO:0000313" key="2">
    <source>
        <dbReference type="EMBL" id="RCW45977.1"/>
    </source>
</evidence>
<evidence type="ECO:0008006" key="4">
    <source>
        <dbReference type="Google" id="ProtNLM"/>
    </source>
</evidence>
<evidence type="ECO:0000313" key="3">
    <source>
        <dbReference type="Proteomes" id="UP000253495"/>
    </source>
</evidence>
<protein>
    <recommendedName>
        <fullName evidence="4">DNA-binding beta-propeller fold protein YncE</fullName>
    </recommendedName>
</protein>
<dbReference type="InterPro" id="IPR015943">
    <property type="entry name" value="WD40/YVTN_repeat-like_dom_sf"/>
</dbReference>
<dbReference type="Proteomes" id="UP000253495">
    <property type="component" value="Unassembled WGS sequence"/>
</dbReference>
<organism evidence="2 3">
    <name type="scientific">Halopolyspora algeriensis</name>
    <dbReference type="NCBI Taxonomy" id="1500506"/>
    <lineage>
        <taxon>Bacteria</taxon>
        <taxon>Bacillati</taxon>
        <taxon>Actinomycetota</taxon>
        <taxon>Actinomycetes</taxon>
        <taxon>Actinomycetes incertae sedis</taxon>
        <taxon>Halopolyspora</taxon>
    </lineage>
</organism>
<reference evidence="2 3" key="1">
    <citation type="submission" date="2018-07" db="EMBL/GenBank/DDBJ databases">
        <title>Genomic Encyclopedia of Type Strains, Phase III (KMG-III): the genomes of soil and plant-associated and newly described type strains.</title>
        <authorList>
            <person name="Whitman W."/>
        </authorList>
    </citation>
    <scope>NUCLEOTIDE SEQUENCE [LARGE SCALE GENOMIC DNA]</scope>
    <source>
        <strain evidence="2 3">CECT 8575</strain>
    </source>
</reference>
<feature type="chain" id="PRO_5039104454" description="DNA-binding beta-propeller fold protein YncE" evidence="1">
    <location>
        <begin position="28"/>
        <end position="357"/>
    </location>
</feature>
<gene>
    <name evidence="2" type="ORF">DFQ14_102279</name>
</gene>
<keyword evidence="3" id="KW-1185">Reference proteome</keyword>
<name>A0A368VXD6_9ACTN</name>